<dbReference type="Pfam" id="PF23141">
    <property type="entry name" value="Ig_NOMO"/>
    <property type="match status" value="1"/>
</dbReference>
<dbReference type="Proteomes" id="UP000554482">
    <property type="component" value="Unassembled WGS sequence"/>
</dbReference>
<evidence type="ECO:0000259" key="2">
    <source>
        <dbReference type="Pfam" id="PF23141"/>
    </source>
</evidence>
<keyword evidence="1" id="KW-0732">Signal</keyword>
<evidence type="ECO:0000259" key="3">
    <source>
        <dbReference type="Pfam" id="PF23194"/>
    </source>
</evidence>
<organism evidence="5 6">
    <name type="scientific">Thalictrum thalictroides</name>
    <name type="common">Rue-anemone</name>
    <name type="synonym">Anemone thalictroides</name>
    <dbReference type="NCBI Taxonomy" id="46969"/>
    <lineage>
        <taxon>Eukaryota</taxon>
        <taxon>Viridiplantae</taxon>
        <taxon>Streptophyta</taxon>
        <taxon>Embryophyta</taxon>
        <taxon>Tracheophyta</taxon>
        <taxon>Spermatophyta</taxon>
        <taxon>Magnoliopsida</taxon>
        <taxon>Ranunculales</taxon>
        <taxon>Ranunculaceae</taxon>
        <taxon>Thalictroideae</taxon>
        <taxon>Thalictrum</taxon>
    </lineage>
</organism>
<feature type="domain" description="NOMO eighth prealbumin-like" evidence="4">
    <location>
        <begin position="300"/>
        <end position="373"/>
    </location>
</feature>
<reference evidence="5 6" key="1">
    <citation type="submission" date="2020-06" db="EMBL/GenBank/DDBJ databases">
        <title>Transcriptomic and genomic resources for Thalictrum thalictroides and T. hernandezii: Facilitating candidate gene discovery in an emerging model plant lineage.</title>
        <authorList>
            <person name="Arias T."/>
            <person name="Riano-Pachon D.M."/>
            <person name="Di Stilio V.S."/>
        </authorList>
    </citation>
    <scope>NUCLEOTIDE SEQUENCE [LARGE SCALE GENOMIC DNA]</scope>
    <source>
        <strain evidence="6">cv. WT478/WT964</strain>
        <tissue evidence="5">Leaves</tissue>
    </source>
</reference>
<sequence>VTSKRYTVVAEKDHYKFKSLENFMVLPNMASVPDIRATYYDICGLVRMIGRDSTAKVTLTHGPENAKPQVKQTDENGSFCFEVPPGEYRLSSFSSKQESGAGLLFVPPYVDIIVNSPILNVEFSQAQVNLYGTVLCKEKCGPAISVSLVRSSSNSREDRKTVGLTDESSDFMFPKVFPGKYRLVAKSKSSLAASHTDNWCWEQSSIDIDVGTEDIAGIVFVQKGFWVHIISTHDADAVVQQPDASVLNLEIKKGSQRICVESPGAHEIHFIKSCIFFGSSIVKFDTTNPLPIHLKAEKYLLEGKILVDACLHANVNELSESIIVDTVTTDGEVINASPAQLVSHGNDITTSIVYEYSIWANLGDELTLVPRDS</sequence>
<dbReference type="InterPro" id="IPR056187">
    <property type="entry name" value="NOMO_8th"/>
</dbReference>
<dbReference type="PANTHER" id="PTHR23303:SF14">
    <property type="entry name" value="BOS COMPLEX SUBUNIT NOMO1-RELATED"/>
    <property type="match status" value="1"/>
</dbReference>
<evidence type="ECO:0000256" key="1">
    <source>
        <dbReference type="ARBA" id="ARBA00022729"/>
    </source>
</evidence>
<name>A0A7J6V055_THATH</name>
<feature type="non-terminal residue" evidence="5">
    <location>
        <position position="373"/>
    </location>
</feature>
<protein>
    <submittedName>
        <fullName evidence="5">Nodal modulator</fullName>
    </submittedName>
</protein>
<dbReference type="InterPro" id="IPR056319">
    <property type="entry name" value="NOMO_7th"/>
</dbReference>
<comment type="caution">
    <text evidence="5">The sequence shown here is derived from an EMBL/GenBank/DDBJ whole genome shotgun (WGS) entry which is preliminary data.</text>
</comment>
<dbReference type="InterPro" id="IPR056190">
    <property type="entry name" value="NOMO_5th"/>
</dbReference>
<dbReference type="GO" id="GO:0005789">
    <property type="term" value="C:endoplasmic reticulum membrane"/>
    <property type="evidence" value="ECO:0007669"/>
    <property type="project" value="TreeGrafter"/>
</dbReference>
<dbReference type="OrthoDB" id="10263633at2759"/>
<dbReference type="Pfam" id="PF23660">
    <property type="entry name" value="NOMO_8th"/>
    <property type="match status" value="1"/>
</dbReference>
<evidence type="ECO:0000313" key="6">
    <source>
        <dbReference type="Proteomes" id="UP000554482"/>
    </source>
</evidence>
<feature type="non-terminal residue" evidence="5">
    <location>
        <position position="1"/>
    </location>
</feature>
<feature type="domain" description="NOMO seventh transthyretin-like" evidence="2">
    <location>
        <begin position="226"/>
        <end position="298"/>
    </location>
</feature>
<gene>
    <name evidence="5" type="ORF">FRX31_032621</name>
</gene>
<dbReference type="EMBL" id="JABWDY010040913">
    <property type="protein sequence ID" value="KAF5177792.1"/>
    <property type="molecule type" value="Genomic_DNA"/>
</dbReference>
<proteinExistence type="predicted"/>
<dbReference type="AlphaFoldDB" id="A0A7J6V055"/>
<dbReference type="Pfam" id="PF23194">
    <property type="entry name" value="NOMO_5th"/>
    <property type="match status" value="1"/>
</dbReference>
<evidence type="ECO:0000259" key="4">
    <source>
        <dbReference type="Pfam" id="PF23660"/>
    </source>
</evidence>
<evidence type="ECO:0000313" key="5">
    <source>
        <dbReference type="EMBL" id="KAF5177792.1"/>
    </source>
</evidence>
<dbReference type="InterPro" id="IPR051417">
    <property type="entry name" value="SDr/BOS_complex"/>
</dbReference>
<accession>A0A7J6V055</accession>
<keyword evidence="6" id="KW-1185">Reference proteome</keyword>
<dbReference type="PANTHER" id="PTHR23303">
    <property type="entry name" value="CARBOXYPEPTIDASE REGULATORY REGION-CONTAINING"/>
    <property type="match status" value="1"/>
</dbReference>
<feature type="domain" description="NOMO fifth transthyretin-like" evidence="3">
    <location>
        <begin position="42"/>
        <end position="123"/>
    </location>
</feature>